<feature type="compositionally biased region" description="Low complexity" evidence="1">
    <location>
        <begin position="633"/>
        <end position="648"/>
    </location>
</feature>
<dbReference type="InterPro" id="IPR006692">
    <property type="entry name" value="Beta-prop_COPA/B_2nd"/>
</dbReference>
<evidence type="ECO:0000313" key="4">
    <source>
        <dbReference type="EMBL" id="GMI35936.1"/>
    </source>
</evidence>
<proteinExistence type="predicted"/>
<dbReference type="Pfam" id="PF23953">
    <property type="entry name" value="TPR_COPA_B"/>
    <property type="match status" value="1"/>
</dbReference>
<evidence type="ECO:0008006" key="6">
    <source>
        <dbReference type="Google" id="ProtNLM"/>
    </source>
</evidence>
<feature type="compositionally biased region" description="Pro residues" evidence="1">
    <location>
        <begin position="593"/>
        <end position="607"/>
    </location>
</feature>
<name>A0ABQ6MYL4_9STRA</name>
<reference evidence="4 5" key="1">
    <citation type="journal article" date="2023" name="Commun. Biol.">
        <title>Genome analysis of Parmales, the sister group of diatoms, reveals the evolutionary specialization of diatoms from phago-mixotrophs to photoautotrophs.</title>
        <authorList>
            <person name="Ban H."/>
            <person name="Sato S."/>
            <person name="Yoshikawa S."/>
            <person name="Yamada K."/>
            <person name="Nakamura Y."/>
            <person name="Ichinomiya M."/>
            <person name="Sato N."/>
            <person name="Blanc-Mathieu R."/>
            <person name="Endo H."/>
            <person name="Kuwata A."/>
            <person name="Ogata H."/>
        </authorList>
    </citation>
    <scope>NUCLEOTIDE SEQUENCE [LARGE SCALE GENOMIC DNA]</scope>
</reference>
<feature type="compositionally biased region" description="Acidic residues" evidence="1">
    <location>
        <begin position="705"/>
        <end position="719"/>
    </location>
</feature>
<dbReference type="InterPro" id="IPR056176">
    <property type="entry name" value="TPR_COPA_B"/>
</dbReference>
<dbReference type="Pfam" id="PF04053">
    <property type="entry name" value="B-prop_COPA_B_2nd"/>
    <property type="match status" value="1"/>
</dbReference>
<feature type="compositionally biased region" description="Basic and acidic residues" evidence="1">
    <location>
        <begin position="621"/>
        <end position="632"/>
    </location>
</feature>
<evidence type="ECO:0000256" key="1">
    <source>
        <dbReference type="SAM" id="MobiDB-lite"/>
    </source>
</evidence>
<comment type="caution">
    <text evidence="4">The sequence shown here is derived from an EMBL/GenBank/DDBJ whole genome shotgun (WGS) entry which is preliminary data.</text>
</comment>
<feature type="domain" description="COPA/B second beta-propeller" evidence="2">
    <location>
        <begin position="38"/>
        <end position="300"/>
    </location>
</feature>
<dbReference type="Proteomes" id="UP001165060">
    <property type="component" value="Unassembled WGS sequence"/>
</dbReference>
<dbReference type="CDD" id="cd22947">
    <property type="entry name" value="Coatomer_WDAD_beta-like"/>
    <property type="match status" value="1"/>
</dbReference>
<organism evidence="4 5">
    <name type="scientific">Tetraparma gracilis</name>
    <dbReference type="NCBI Taxonomy" id="2962635"/>
    <lineage>
        <taxon>Eukaryota</taxon>
        <taxon>Sar</taxon>
        <taxon>Stramenopiles</taxon>
        <taxon>Ochrophyta</taxon>
        <taxon>Bolidophyceae</taxon>
        <taxon>Parmales</taxon>
        <taxon>Triparmaceae</taxon>
        <taxon>Tetraparma</taxon>
    </lineage>
</organism>
<evidence type="ECO:0000259" key="2">
    <source>
        <dbReference type="Pfam" id="PF04053"/>
    </source>
</evidence>
<feature type="region of interest" description="Disordered" evidence="1">
    <location>
        <begin position="582"/>
        <end position="719"/>
    </location>
</feature>
<gene>
    <name evidence="4" type="ORF">TeGR_g10191</name>
</gene>
<protein>
    <recommendedName>
        <fullName evidence="6">Coatomer WD associated region domain-containing protein</fullName>
    </recommendedName>
</protein>
<evidence type="ECO:0000259" key="3">
    <source>
        <dbReference type="Pfam" id="PF23953"/>
    </source>
</evidence>
<feature type="compositionally biased region" description="Low complexity" evidence="1">
    <location>
        <begin position="655"/>
        <end position="670"/>
    </location>
</feature>
<dbReference type="Gene3D" id="1.25.40.470">
    <property type="match status" value="1"/>
</dbReference>
<sequence length="719" mass="76769">PPPLHPSYDEGTVVIEMGSDDPVASMDATGKLVIGKNNDVQTGTVKGFSAADGEKIPVQLRDLGSTEIFPQSLQHNCNGRFVAVCGDGEFIVYTSQALRNKAFGSALNFVWSARGTGDYAIRESISRLKLYKDFKEHKIVKPATASAETIFGGHLLGVKGSDEAVLFYDWEGTFVRKIDVEATDVYWSEAGDLCLLACEDTAYVLSHAVAETAQALAMGQYTAEDGVDGSFELVYEINDKVTSGKWVGDCFIYTNAKGRLNYSVAGQIQTLVHLPTNTSGIAQHSVLGYIAKEDRIFLIDKAMNVTSHKVMLSMLQYQTAVVRGDFEAANELLPNIPESEYLQVAKFLEAQGFKEEALAVSTDTDHKFELACDLGELETGLELMNEIMAAEPDEKDSIDNQAKWKRLSDLALKQSKFELAIKCAESCSDYSGLLLMYTALADADGVRKLAQASADAGKVNIAFLCYHLLGEVEKCVDLLIGCGRLPEAAFFARTYLPSKVDSVMEAWKADLSKTSASVAESLCTPSSDPESFPDFDVALKVEQMFIGQRAAGGLDAGKYLDAKDDLALNLIDMMKSGKMAPPASVAAAKEPEPAAPVSPPAPAPADPGPEADPVDDGAALKAEEEAAQREAEAAAAAKAQAEAQAAAEAQREAEAAAAAEAEAEAAAAAAEQKRKEEEAAAAVAAAAAEQKRKEEEAAKAKAAEEAENDALADEFADDW</sequence>
<accession>A0ABQ6MYL4</accession>
<feature type="non-terminal residue" evidence="4">
    <location>
        <position position="1"/>
    </location>
</feature>
<feature type="domain" description="COPA/B TPR" evidence="3">
    <location>
        <begin position="317"/>
        <end position="508"/>
    </location>
</feature>
<feature type="compositionally biased region" description="Basic and acidic residues" evidence="1">
    <location>
        <begin position="689"/>
        <end position="704"/>
    </location>
</feature>
<keyword evidence="5" id="KW-1185">Reference proteome</keyword>
<dbReference type="EMBL" id="BRYB01003394">
    <property type="protein sequence ID" value="GMI35936.1"/>
    <property type="molecule type" value="Genomic_DNA"/>
</dbReference>
<evidence type="ECO:0000313" key="5">
    <source>
        <dbReference type="Proteomes" id="UP001165060"/>
    </source>
</evidence>